<dbReference type="EMBL" id="CP027231">
    <property type="protein sequence ID" value="AVM52668.1"/>
    <property type="molecule type" value="Genomic_DNA"/>
</dbReference>
<evidence type="ECO:0000256" key="4">
    <source>
        <dbReference type="ARBA" id="ARBA00023136"/>
    </source>
</evidence>
<gene>
    <name evidence="9" type="ORF">C4H11_06730</name>
</gene>
<dbReference type="SUPFAM" id="SSF48452">
    <property type="entry name" value="TPR-like"/>
    <property type="match status" value="1"/>
</dbReference>
<dbReference type="Gene3D" id="1.25.40.390">
    <property type="match status" value="1"/>
</dbReference>
<dbReference type="InterPro" id="IPR012944">
    <property type="entry name" value="SusD_RagB_dom"/>
</dbReference>
<feature type="domain" description="RagB/SusD" evidence="7">
    <location>
        <begin position="266"/>
        <end position="542"/>
    </location>
</feature>
<keyword evidence="4" id="KW-0472">Membrane</keyword>
<reference evidence="9 10" key="1">
    <citation type="submission" date="2018-02" db="EMBL/GenBank/DDBJ databases">
        <authorList>
            <person name="Holder M.E."/>
            <person name="Ajami N.J."/>
            <person name="Petrosino J.F."/>
        </authorList>
    </citation>
    <scope>NUCLEOTIDE SEQUENCE [LARGE SCALE GENOMIC DNA]</scope>
    <source>
        <strain evidence="9 10">ATCC 33285</strain>
    </source>
</reference>
<keyword evidence="3 6" id="KW-0732">Signal</keyword>
<evidence type="ECO:0000313" key="10">
    <source>
        <dbReference type="Proteomes" id="UP000238304"/>
    </source>
</evidence>
<evidence type="ECO:0000313" key="9">
    <source>
        <dbReference type="EMBL" id="AVM52668.1"/>
    </source>
</evidence>
<dbReference type="Proteomes" id="UP000238304">
    <property type="component" value="Chromosome"/>
</dbReference>
<dbReference type="Pfam" id="PF14322">
    <property type="entry name" value="SusD-like_3"/>
    <property type="match status" value="1"/>
</dbReference>
<comment type="similarity">
    <text evidence="2">Belongs to the SusD family.</text>
</comment>
<proteinExistence type="inferred from homology"/>
<dbReference type="RefSeq" id="WP_106040975.1">
    <property type="nucleotide sequence ID" value="NZ_CP027231.1"/>
</dbReference>
<comment type="subcellular location">
    <subcellularLocation>
        <location evidence="1">Cell outer membrane</location>
    </subcellularLocation>
</comment>
<dbReference type="InterPro" id="IPR033985">
    <property type="entry name" value="SusD-like_N"/>
</dbReference>
<feature type="domain" description="SusD-like N-terminal" evidence="8">
    <location>
        <begin position="102"/>
        <end position="230"/>
    </location>
</feature>
<dbReference type="InterPro" id="IPR011990">
    <property type="entry name" value="TPR-like_helical_dom_sf"/>
</dbReference>
<evidence type="ECO:0000259" key="7">
    <source>
        <dbReference type="Pfam" id="PF07980"/>
    </source>
</evidence>
<organism evidence="9 10">
    <name type="scientific">Bacteroides zoogleoformans</name>
    <dbReference type="NCBI Taxonomy" id="28119"/>
    <lineage>
        <taxon>Bacteria</taxon>
        <taxon>Pseudomonadati</taxon>
        <taxon>Bacteroidota</taxon>
        <taxon>Bacteroidia</taxon>
        <taxon>Bacteroidales</taxon>
        <taxon>Bacteroidaceae</taxon>
        <taxon>Bacteroides</taxon>
    </lineage>
</organism>
<evidence type="ECO:0000256" key="1">
    <source>
        <dbReference type="ARBA" id="ARBA00004442"/>
    </source>
</evidence>
<keyword evidence="5" id="KW-0998">Cell outer membrane</keyword>
<accession>A0ABM6T7I2</accession>
<evidence type="ECO:0000259" key="8">
    <source>
        <dbReference type="Pfam" id="PF14322"/>
    </source>
</evidence>
<feature type="signal peptide" evidence="6">
    <location>
        <begin position="1"/>
        <end position="23"/>
    </location>
</feature>
<dbReference type="PROSITE" id="PS51257">
    <property type="entry name" value="PROKAR_LIPOPROTEIN"/>
    <property type="match status" value="1"/>
</dbReference>
<keyword evidence="10" id="KW-1185">Reference proteome</keyword>
<name>A0ABM6T7I2_9BACE</name>
<evidence type="ECO:0000256" key="3">
    <source>
        <dbReference type="ARBA" id="ARBA00022729"/>
    </source>
</evidence>
<dbReference type="Pfam" id="PF07980">
    <property type="entry name" value="SusD_RagB"/>
    <property type="match status" value="1"/>
</dbReference>
<evidence type="ECO:0000256" key="2">
    <source>
        <dbReference type="ARBA" id="ARBA00006275"/>
    </source>
</evidence>
<sequence length="543" mass="62795">MKRLFINISLALTLVLISSGCNDWLDGVKQTSNVSDEIVWQDEAYVNMNLNAFYTFLHKYGQFGTAQFHGSLTESLTDAFKYGSVALGDRAGHSNNYVVNPDAITPDGCIYNVWSGGLAYGNIRQINQFLDMQRKYSTFSEEKNLKWEAQARFFRGFVYFQLAKRHGGVILYDKLPEGNDKARSSASETWDFIYRDLKFAADNLPDKWDTENKGRVTKGAAYAMLSRVMLYAERWQDAYDAAAEVEKLNLYDLEDEYSNAWKGNNKESILEFAYDKNSGPNHTFDQYYVPKCDGYEFGALGTPTQEMVECYEDKDGKKVDWTPWHGTTSAAPPYDKLEPRFAATVLYRGARWKGKVMDCSVGGKNGEFMPYREQSYSYGKTTTGYFLRKLLDEKLIDVNSVKSSQTWVEIRFAEVLLNKAEAAYRLNKAEEARVLMNRVRARKSVNLPGKNSSGEAWFADYRNERKVELSYEGHLFWDMRRWKLAHIEYNNYRCHGLKIANGTYEYIDCDYQDRKFSQKLYVLPVPVEELKNNSLIEQYDEWK</sequence>
<protein>
    <submittedName>
        <fullName evidence="9">RagB/SusD family nutrient uptake outer membrane protein</fullName>
    </submittedName>
</protein>
<evidence type="ECO:0000256" key="5">
    <source>
        <dbReference type="ARBA" id="ARBA00023237"/>
    </source>
</evidence>
<feature type="chain" id="PRO_5047161061" evidence="6">
    <location>
        <begin position="24"/>
        <end position="543"/>
    </location>
</feature>
<evidence type="ECO:0000256" key="6">
    <source>
        <dbReference type="SAM" id="SignalP"/>
    </source>
</evidence>